<dbReference type="Proteomes" id="UP000282184">
    <property type="component" value="Unassembled WGS sequence"/>
</dbReference>
<dbReference type="Gene3D" id="3.40.50.1440">
    <property type="entry name" value="Tubulin/FtsZ, GTPase domain"/>
    <property type="match status" value="1"/>
</dbReference>
<name>A0A3S0JCM3_9BACT</name>
<protein>
    <submittedName>
        <fullName evidence="1">Uncharacterized protein</fullName>
    </submittedName>
</protein>
<sequence length="189" mass="20963">MTVVERHALSWWGLTFALMKAVALPMSNKTLGHQVGYLVQCWLQQAAAADVREKLTLSERLRLSRELAHLLCPSGEAIFDWEDAWEVLRYSLGLWVGRAVDQGKDRARQAAGQLWSQGLRLGPGTGQMGRALLVVRTERLGDAELQELIYITETVQKRVGAGCLTEAAHDADRRLGQQLEVLLLVGYGA</sequence>
<evidence type="ECO:0000313" key="1">
    <source>
        <dbReference type="EMBL" id="RTQ52303.1"/>
    </source>
</evidence>
<dbReference type="InterPro" id="IPR036525">
    <property type="entry name" value="Tubulin/FtsZ_GTPase_sf"/>
</dbReference>
<accession>A0A3S0JCM3</accession>
<proteinExistence type="predicted"/>
<organism evidence="1 2">
    <name type="scientific">Hymenobacter gummosus</name>
    <dbReference type="NCBI Taxonomy" id="1776032"/>
    <lineage>
        <taxon>Bacteria</taxon>
        <taxon>Pseudomonadati</taxon>
        <taxon>Bacteroidota</taxon>
        <taxon>Cytophagia</taxon>
        <taxon>Cytophagales</taxon>
        <taxon>Hymenobacteraceae</taxon>
        <taxon>Hymenobacter</taxon>
    </lineage>
</organism>
<reference evidence="1 2" key="1">
    <citation type="submission" date="2018-12" db="EMBL/GenBank/DDBJ databases">
        <title>Hymenobacter gummosus sp. nov., isolated from a spring.</title>
        <authorList>
            <person name="Nie L."/>
        </authorList>
    </citation>
    <scope>NUCLEOTIDE SEQUENCE [LARGE SCALE GENOMIC DNA]</scope>
    <source>
        <strain evidence="1 2">KCTC 52166</strain>
    </source>
</reference>
<dbReference type="AlphaFoldDB" id="A0A3S0JCM3"/>
<evidence type="ECO:0000313" key="2">
    <source>
        <dbReference type="Proteomes" id="UP000282184"/>
    </source>
</evidence>
<keyword evidence="2" id="KW-1185">Reference proteome</keyword>
<dbReference type="EMBL" id="RXOF01000002">
    <property type="protein sequence ID" value="RTQ52303.1"/>
    <property type="molecule type" value="Genomic_DNA"/>
</dbReference>
<comment type="caution">
    <text evidence="1">The sequence shown here is derived from an EMBL/GenBank/DDBJ whole genome shotgun (WGS) entry which is preliminary data.</text>
</comment>
<gene>
    <name evidence="1" type="ORF">EJV47_04580</name>
</gene>